<dbReference type="PANTHER" id="PTHR30480">
    <property type="entry name" value="BETA-HEXOSAMINIDASE-RELATED"/>
    <property type="match status" value="1"/>
</dbReference>
<dbReference type="Gene3D" id="3.40.50.1700">
    <property type="entry name" value="Glycoside hydrolase family 3 C-terminal domain"/>
    <property type="match status" value="1"/>
</dbReference>
<evidence type="ECO:0000259" key="6">
    <source>
        <dbReference type="Pfam" id="PF00933"/>
    </source>
</evidence>
<sequence>MNMDWMQEKPFYLKEDGIAWVKHIFSCMTDEQKIGQLFVLECVSNDLSYIKPYLEKAEPGGVTLRADQTDSIKLFTQKLQECVKIPLLISANICHGIGDIASDERNYLSNMGVGACQDAVYAYRQGVICGEGGNFLGISQTFAPVADLNINFMNSVIGTRSYGSNPKLVADMVSAYIHGVQEKHVAATFKHFPGDGVDFRDQHVTPSVNSLTCEEWDASFGYVYKKAIDAGAMCCMVDHITMPSYSMRLNPRLTYGECLPATLSKELVTDLLRGKLGFNGLIMTDATHMAGMAGCLPRAEAVPLAIEAGCDMFLFYRDFDEDFRFMKEGLERGRLSRQRLDEAVLRILALKAALGLPWEKKQLPKEPSGLFDLWTREAMNKSITLVKNLRPGLFPITPERYPKILLYSHVSGHVQSPAGRPGGKKKDAADKEQLFRYFCGRLEALGFLVEVCRKDFPLFNALSAYHSREAVKAYDLVIHFANGQNENGRSERLFYEGHCSDDGPYTDMYVPTLLISMNSPYLLADAPRVKTAINCYTNTEEAVDALLDKLTGKSGFMGISPVDPFCGLEDTRW</sequence>
<dbReference type="SUPFAM" id="SSF51445">
    <property type="entry name" value="(Trans)glycosidases"/>
    <property type="match status" value="1"/>
</dbReference>
<dbReference type="InterPro" id="IPR036962">
    <property type="entry name" value="Glyco_hydro_3_N_sf"/>
</dbReference>
<name>A0A9D1F2C3_9FIRM</name>
<dbReference type="EC" id="3.2.1.52" evidence="3"/>
<evidence type="ECO:0000256" key="1">
    <source>
        <dbReference type="ARBA" id="ARBA00001231"/>
    </source>
</evidence>
<evidence type="ECO:0000313" key="7">
    <source>
        <dbReference type="EMBL" id="HIS46251.1"/>
    </source>
</evidence>
<dbReference type="InterPro" id="IPR001764">
    <property type="entry name" value="Glyco_hydro_3_N"/>
</dbReference>
<dbReference type="InterPro" id="IPR050226">
    <property type="entry name" value="NagZ_Beta-hexosaminidase"/>
</dbReference>
<evidence type="ECO:0000256" key="3">
    <source>
        <dbReference type="ARBA" id="ARBA00012663"/>
    </source>
</evidence>
<comment type="similarity">
    <text evidence="2">Belongs to the glycosyl hydrolase 3 family.</text>
</comment>
<keyword evidence="4" id="KW-0378">Hydrolase</keyword>
<dbReference type="GO" id="GO:0005975">
    <property type="term" value="P:carbohydrate metabolic process"/>
    <property type="evidence" value="ECO:0007669"/>
    <property type="project" value="InterPro"/>
</dbReference>
<dbReference type="InterPro" id="IPR036881">
    <property type="entry name" value="Glyco_hydro_3_C_sf"/>
</dbReference>
<dbReference type="Gene3D" id="3.20.20.300">
    <property type="entry name" value="Glycoside hydrolase, family 3, N-terminal domain"/>
    <property type="match status" value="1"/>
</dbReference>
<keyword evidence="5" id="KW-0326">Glycosidase</keyword>
<reference evidence="7" key="1">
    <citation type="submission" date="2020-10" db="EMBL/GenBank/DDBJ databases">
        <authorList>
            <person name="Gilroy R."/>
        </authorList>
    </citation>
    <scope>NUCLEOTIDE SEQUENCE</scope>
    <source>
        <strain evidence="7">CHK178-757</strain>
    </source>
</reference>
<dbReference type="Pfam" id="PF00933">
    <property type="entry name" value="Glyco_hydro_3"/>
    <property type="match status" value="1"/>
</dbReference>
<dbReference type="InterPro" id="IPR017853">
    <property type="entry name" value="GH"/>
</dbReference>
<comment type="caution">
    <text evidence="7">The sequence shown here is derived from an EMBL/GenBank/DDBJ whole genome shotgun (WGS) entry which is preliminary data.</text>
</comment>
<accession>A0A9D1F2C3</accession>
<evidence type="ECO:0000256" key="5">
    <source>
        <dbReference type="ARBA" id="ARBA00023295"/>
    </source>
</evidence>
<dbReference type="Proteomes" id="UP000823927">
    <property type="component" value="Unassembled WGS sequence"/>
</dbReference>
<protein>
    <recommendedName>
        <fullName evidence="3">beta-N-acetylhexosaminidase</fullName>
        <ecNumber evidence="3">3.2.1.52</ecNumber>
    </recommendedName>
</protein>
<feature type="domain" description="Glycoside hydrolase family 3 N-terminal" evidence="6">
    <location>
        <begin position="31"/>
        <end position="349"/>
    </location>
</feature>
<comment type="catalytic activity">
    <reaction evidence="1">
        <text>Hydrolysis of terminal non-reducing N-acetyl-D-hexosamine residues in N-acetyl-beta-D-hexosaminides.</text>
        <dbReference type="EC" id="3.2.1.52"/>
    </reaction>
</comment>
<evidence type="ECO:0000313" key="8">
    <source>
        <dbReference type="Proteomes" id="UP000823927"/>
    </source>
</evidence>
<organism evidence="7 8">
    <name type="scientific">Candidatus Scybalocola faecigallinarum</name>
    <dbReference type="NCBI Taxonomy" id="2840941"/>
    <lineage>
        <taxon>Bacteria</taxon>
        <taxon>Bacillati</taxon>
        <taxon>Bacillota</taxon>
        <taxon>Clostridia</taxon>
        <taxon>Lachnospirales</taxon>
        <taxon>Lachnospiraceae</taxon>
        <taxon>Lachnospiraceae incertae sedis</taxon>
        <taxon>Candidatus Scybalocola (ex Gilroy et al. 2021)</taxon>
    </lineage>
</organism>
<gene>
    <name evidence="7" type="ORF">IAB46_01600</name>
</gene>
<dbReference type="AlphaFoldDB" id="A0A9D1F2C3"/>
<evidence type="ECO:0000256" key="4">
    <source>
        <dbReference type="ARBA" id="ARBA00022801"/>
    </source>
</evidence>
<reference evidence="7" key="2">
    <citation type="journal article" date="2021" name="PeerJ">
        <title>Extensive microbial diversity within the chicken gut microbiome revealed by metagenomics and culture.</title>
        <authorList>
            <person name="Gilroy R."/>
            <person name="Ravi A."/>
            <person name="Getino M."/>
            <person name="Pursley I."/>
            <person name="Horton D.L."/>
            <person name="Alikhan N.F."/>
            <person name="Baker D."/>
            <person name="Gharbi K."/>
            <person name="Hall N."/>
            <person name="Watson M."/>
            <person name="Adriaenssens E.M."/>
            <person name="Foster-Nyarko E."/>
            <person name="Jarju S."/>
            <person name="Secka A."/>
            <person name="Antonio M."/>
            <person name="Oren A."/>
            <person name="Chaudhuri R.R."/>
            <person name="La Ragione R."/>
            <person name="Hildebrand F."/>
            <person name="Pallen M.J."/>
        </authorList>
    </citation>
    <scope>NUCLEOTIDE SEQUENCE</scope>
    <source>
        <strain evidence="7">CHK178-757</strain>
    </source>
</reference>
<dbReference type="GO" id="GO:0009254">
    <property type="term" value="P:peptidoglycan turnover"/>
    <property type="evidence" value="ECO:0007669"/>
    <property type="project" value="TreeGrafter"/>
</dbReference>
<evidence type="ECO:0000256" key="2">
    <source>
        <dbReference type="ARBA" id="ARBA00005336"/>
    </source>
</evidence>
<proteinExistence type="inferred from homology"/>
<dbReference type="EMBL" id="DVIT01000006">
    <property type="protein sequence ID" value="HIS46251.1"/>
    <property type="molecule type" value="Genomic_DNA"/>
</dbReference>
<dbReference type="GO" id="GO:0004563">
    <property type="term" value="F:beta-N-acetylhexosaminidase activity"/>
    <property type="evidence" value="ECO:0007669"/>
    <property type="project" value="UniProtKB-EC"/>
</dbReference>
<dbReference type="PANTHER" id="PTHR30480:SF13">
    <property type="entry name" value="BETA-HEXOSAMINIDASE"/>
    <property type="match status" value="1"/>
</dbReference>